<gene>
    <name evidence="4" type="primary">paaG</name>
</gene>
<dbReference type="PROSITE" id="PS00166">
    <property type="entry name" value="ENOYL_COA_HYDRATASE"/>
    <property type="match status" value="1"/>
</dbReference>
<name>A0A075FUS1_9EURY</name>
<dbReference type="AlphaFoldDB" id="A0A075FUS1"/>
<keyword evidence="4" id="KW-0413">Isomerase</keyword>
<evidence type="ECO:0000256" key="3">
    <source>
        <dbReference type="RuleBase" id="RU003707"/>
    </source>
</evidence>
<dbReference type="Gene3D" id="3.90.226.10">
    <property type="entry name" value="2-enoyl-CoA Hydratase, Chain A, domain 1"/>
    <property type="match status" value="1"/>
</dbReference>
<comment type="similarity">
    <text evidence="1 3">Belongs to the enoyl-CoA hydratase/isomerase family.</text>
</comment>
<dbReference type="InterPro" id="IPR029045">
    <property type="entry name" value="ClpP/crotonase-like_dom_sf"/>
</dbReference>
<evidence type="ECO:0000256" key="2">
    <source>
        <dbReference type="ARBA" id="ARBA00023239"/>
    </source>
</evidence>
<dbReference type="EMBL" id="KF900437">
    <property type="protein sequence ID" value="AIE95039.1"/>
    <property type="molecule type" value="Genomic_DNA"/>
</dbReference>
<dbReference type="EC" id="5.3.3.18" evidence="4"/>
<dbReference type="InterPro" id="IPR001753">
    <property type="entry name" value="Enoyl-CoA_hydra/iso"/>
</dbReference>
<dbReference type="PANTHER" id="PTHR11941:SF133">
    <property type="entry name" value="1,2-EPOXYPHENYLACETYL-COA ISOMERASE"/>
    <property type="match status" value="1"/>
</dbReference>
<dbReference type="SUPFAM" id="SSF52096">
    <property type="entry name" value="ClpP/crotonase"/>
    <property type="match status" value="1"/>
</dbReference>
<dbReference type="Pfam" id="PF00378">
    <property type="entry name" value="ECH_1"/>
    <property type="match status" value="1"/>
</dbReference>
<dbReference type="GO" id="GO:0016853">
    <property type="term" value="F:isomerase activity"/>
    <property type="evidence" value="ECO:0007669"/>
    <property type="project" value="UniProtKB-KW"/>
</dbReference>
<keyword evidence="2" id="KW-0456">Lyase</keyword>
<dbReference type="Gene3D" id="1.10.12.10">
    <property type="entry name" value="Lyase 2-enoyl-coa Hydratase, Chain A, domain 2"/>
    <property type="match status" value="1"/>
</dbReference>
<accession>A0A075FUS1</accession>
<reference evidence="4" key="1">
    <citation type="journal article" date="2014" name="Genome Biol. Evol.">
        <title>Pangenome evidence for extensive interdomain horizontal transfer affecting lineage core and shell genes in uncultured planktonic thaumarchaeota and euryarchaeota.</title>
        <authorList>
            <person name="Deschamps P."/>
            <person name="Zivanovic Y."/>
            <person name="Moreira D."/>
            <person name="Rodriguez-Valera F."/>
            <person name="Lopez-Garcia P."/>
        </authorList>
    </citation>
    <scope>NUCLEOTIDE SEQUENCE</scope>
</reference>
<dbReference type="InterPro" id="IPR018376">
    <property type="entry name" value="Enoyl-CoA_hyd/isom_CS"/>
</dbReference>
<sequence length="260" mass="28194">MALSVERLDGGVALVTLTAESAQNAFSIEAMTTISQTINSLIDDDEICAFVLTGTGKFFCAGADINEFRECYDGGTISDLVQGLTDILHPLLVRIRQSDTVYVAAMNGAAAGGGLGLALAADYRIAIPQTKIAAAFFSLGLSPDGGTTWLLPRLVGLQRAKKFFFNNETWSGQEALKLGVIDEITEPDDLILRSLKVAISWGKWAKSSRSGTKQLLDSQSYNDFETQLHNEQERIVGASQTEQFSEGVDAFLEKRNPDFQ</sequence>
<protein>
    <submittedName>
        <fullName evidence="4">Enoyl-CoA hydratase/isomerase (PaaG)</fullName>
        <ecNumber evidence="4">5.3.3.18</ecNumber>
    </submittedName>
</protein>
<dbReference type="GO" id="GO:0006635">
    <property type="term" value="P:fatty acid beta-oxidation"/>
    <property type="evidence" value="ECO:0007669"/>
    <property type="project" value="TreeGrafter"/>
</dbReference>
<dbReference type="CDD" id="cd06558">
    <property type="entry name" value="crotonase-like"/>
    <property type="match status" value="1"/>
</dbReference>
<evidence type="ECO:0000256" key="1">
    <source>
        <dbReference type="ARBA" id="ARBA00005254"/>
    </source>
</evidence>
<dbReference type="PANTHER" id="PTHR11941">
    <property type="entry name" value="ENOYL-COA HYDRATASE-RELATED"/>
    <property type="match status" value="1"/>
</dbReference>
<dbReference type="GO" id="GO:0016829">
    <property type="term" value="F:lyase activity"/>
    <property type="evidence" value="ECO:0007669"/>
    <property type="project" value="UniProtKB-KW"/>
</dbReference>
<evidence type="ECO:0000313" key="4">
    <source>
        <dbReference type="EMBL" id="AIE95039.1"/>
    </source>
</evidence>
<proteinExistence type="inferred from homology"/>
<dbReference type="InterPro" id="IPR014748">
    <property type="entry name" value="Enoyl-CoA_hydra_C"/>
</dbReference>
<organism evidence="4">
    <name type="scientific">uncultured marine group II/III euryarchaeote AD1000_55_D10</name>
    <dbReference type="NCBI Taxonomy" id="1457785"/>
    <lineage>
        <taxon>Archaea</taxon>
        <taxon>Methanobacteriati</taxon>
        <taxon>Methanobacteriota</taxon>
        <taxon>environmental samples</taxon>
    </lineage>
</organism>